<organism evidence="11 12">
    <name type="scientific">Trifolium subterraneum</name>
    <name type="common">Subterranean clover</name>
    <dbReference type="NCBI Taxonomy" id="3900"/>
    <lineage>
        <taxon>Eukaryota</taxon>
        <taxon>Viridiplantae</taxon>
        <taxon>Streptophyta</taxon>
        <taxon>Embryophyta</taxon>
        <taxon>Tracheophyta</taxon>
        <taxon>Spermatophyta</taxon>
        <taxon>Magnoliopsida</taxon>
        <taxon>eudicotyledons</taxon>
        <taxon>Gunneridae</taxon>
        <taxon>Pentapetalae</taxon>
        <taxon>rosids</taxon>
        <taxon>fabids</taxon>
        <taxon>Fabales</taxon>
        <taxon>Fabaceae</taxon>
        <taxon>Papilionoideae</taxon>
        <taxon>50 kb inversion clade</taxon>
        <taxon>NPAAA clade</taxon>
        <taxon>Hologalegina</taxon>
        <taxon>IRL clade</taxon>
        <taxon>Trifolieae</taxon>
        <taxon>Trifolium</taxon>
    </lineage>
</organism>
<dbReference type="EMBL" id="DF973637">
    <property type="protein sequence ID" value="GAU36665.1"/>
    <property type="molecule type" value="Genomic_DNA"/>
</dbReference>
<dbReference type="InterPro" id="IPR007855">
    <property type="entry name" value="RDRP"/>
</dbReference>
<evidence type="ECO:0000256" key="2">
    <source>
        <dbReference type="ARBA" id="ARBA00022484"/>
    </source>
</evidence>
<dbReference type="GO" id="GO:0031380">
    <property type="term" value="C:nuclear RNA-directed RNA polymerase complex"/>
    <property type="evidence" value="ECO:0007669"/>
    <property type="project" value="TreeGrafter"/>
</dbReference>
<gene>
    <name evidence="11" type="ORF">TSUD_15780</name>
</gene>
<dbReference type="GO" id="GO:0030422">
    <property type="term" value="P:siRNA processing"/>
    <property type="evidence" value="ECO:0007669"/>
    <property type="project" value="TreeGrafter"/>
</dbReference>
<evidence type="ECO:0000256" key="1">
    <source>
        <dbReference type="ARBA" id="ARBA00005762"/>
    </source>
</evidence>
<comment type="function">
    <text evidence="8">Probably involved in the RNA silencing pathway and required for the generation of small interfering RNAs (siRNAs).</text>
</comment>
<dbReference type="GO" id="GO:0003968">
    <property type="term" value="F:RNA-directed RNA polymerase activity"/>
    <property type="evidence" value="ECO:0007669"/>
    <property type="project" value="UniProtKB-KW"/>
</dbReference>
<dbReference type="InterPro" id="IPR057596">
    <property type="entry name" value="RDRP_core"/>
</dbReference>
<evidence type="ECO:0000313" key="11">
    <source>
        <dbReference type="EMBL" id="GAU36665.1"/>
    </source>
</evidence>
<dbReference type="AlphaFoldDB" id="A0A2Z6NLA7"/>
<accession>A0A2Z6NLA7</accession>
<evidence type="ECO:0000259" key="10">
    <source>
        <dbReference type="Pfam" id="PF26253"/>
    </source>
</evidence>
<keyword evidence="5 8" id="KW-0694">RNA-binding</keyword>
<keyword evidence="6 8" id="KW-0943">RNA-mediated gene silencing</keyword>
<evidence type="ECO:0000256" key="7">
    <source>
        <dbReference type="ARBA" id="ARBA00048744"/>
    </source>
</evidence>
<dbReference type="OrthoDB" id="6513042at2759"/>
<keyword evidence="2 8" id="KW-0696">RNA-directed RNA polymerase</keyword>
<evidence type="ECO:0000256" key="4">
    <source>
        <dbReference type="ARBA" id="ARBA00022695"/>
    </source>
</evidence>
<dbReference type="GO" id="GO:0003723">
    <property type="term" value="F:RNA binding"/>
    <property type="evidence" value="ECO:0007669"/>
    <property type="project" value="UniProtKB-KW"/>
</dbReference>
<evidence type="ECO:0000256" key="5">
    <source>
        <dbReference type="ARBA" id="ARBA00022884"/>
    </source>
</evidence>
<evidence type="ECO:0000256" key="3">
    <source>
        <dbReference type="ARBA" id="ARBA00022679"/>
    </source>
</evidence>
<keyword evidence="4 8" id="KW-0548">Nucleotidyltransferase</keyword>
<feature type="domain" description="RDRP core" evidence="9">
    <location>
        <begin position="73"/>
        <end position="140"/>
    </location>
</feature>
<keyword evidence="3 8" id="KW-0808">Transferase</keyword>
<feature type="domain" description="RDRP C-terminal head" evidence="10">
    <location>
        <begin position="161"/>
        <end position="274"/>
    </location>
</feature>
<dbReference type="PANTHER" id="PTHR23079">
    <property type="entry name" value="RNA-DEPENDENT RNA POLYMERASE"/>
    <property type="match status" value="1"/>
</dbReference>
<sequence>MKIRVGKGRIPRAFAIIQFTTARHATFMIALPIRSASTLRYGSSYLKVREMERDIDPNPRSDKFISWFHGAGDKEPLKATAEPCIELGKLFSTAVDFPKTGIPAVTPRELFAKEYPNFMEKSDKATDKSNNVIGTLFREIQGISTRDGSITSFTREVAKSSYDTDMEMDGFMDYVDDAFYHKSNYDYKLGNLMDYYGIKTESEILSGNIMKMSKSFTKRRDADVITMAVRSLRKEARSWFNEGGTGVDSGSDDAYAKASPWYYVTYHHNYYGLYNEGYNQPRRPQDKTALFNRTDQSLHCNDRRKNTFLNGSTKPLEN</sequence>
<dbReference type="Proteomes" id="UP000242715">
    <property type="component" value="Unassembled WGS sequence"/>
</dbReference>
<dbReference type="InterPro" id="IPR058752">
    <property type="entry name" value="RDRP_C_head"/>
</dbReference>
<comment type="similarity">
    <text evidence="1 8">Belongs to the RdRP family.</text>
</comment>
<evidence type="ECO:0000313" key="12">
    <source>
        <dbReference type="Proteomes" id="UP000242715"/>
    </source>
</evidence>
<evidence type="ECO:0000256" key="6">
    <source>
        <dbReference type="ARBA" id="ARBA00023158"/>
    </source>
</evidence>
<dbReference type="EC" id="2.7.7.48" evidence="8"/>
<keyword evidence="12" id="KW-1185">Reference proteome</keyword>
<evidence type="ECO:0000259" key="9">
    <source>
        <dbReference type="Pfam" id="PF05183"/>
    </source>
</evidence>
<proteinExistence type="inferred from homology"/>
<dbReference type="PANTHER" id="PTHR23079:SF1">
    <property type="entry name" value="RNA-DEPENDENT RNA POLYMERASE 1"/>
    <property type="match status" value="1"/>
</dbReference>
<dbReference type="Pfam" id="PF05183">
    <property type="entry name" value="RdRP"/>
    <property type="match status" value="1"/>
</dbReference>
<evidence type="ECO:0000256" key="8">
    <source>
        <dbReference type="RuleBase" id="RU363098"/>
    </source>
</evidence>
<protein>
    <recommendedName>
        <fullName evidence="8">RNA-dependent RNA polymerase</fullName>
        <ecNumber evidence="8">2.7.7.48</ecNumber>
    </recommendedName>
</protein>
<name>A0A2Z6NLA7_TRISU</name>
<reference evidence="12" key="1">
    <citation type="journal article" date="2017" name="Front. Plant Sci.">
        <title>Climate Clever Clovers: New Paradigm to Reduce the Environmental Footprint of Ruminants by Breeding Low Methanogenic Forages Utilizing Haplotype Variation.</title>
        <authorList>
            <person name="Kaur P."/>
            <person name="Appels R."/>
            <person name="Bayer P.E."/>
            <person name="Keeble-Gagnere G."/>
            <person name="Wang J."/>
            <person name="Hirakawa H."/>
            <person name="Shirasawa K."/>
            <person name="Vercoe P."/>
            <person name="Stefanova K."/>
            <person name="Durmic Z."/>
            <person name="Nichols P."/>
            <person name="Revell C."/>
            <person name="Isobe S.N."/>
            <person name="Edwards D."/>
            <person name="Erskine W."/>
        </authorList>
    </citation>
    <scope>NUCLEOTIDE SEQUENCE [LARGE SCALE GENOMIC DNA]</scope>
    <source>
        <strain evidence="12">cv. Daliak</strain>
    </source>
</reference>
<comment type="catalytic activity">
    <reaction evidence="7 8">
        <text>RNA(n) + a ribonucleoside 5'-triphosphate = RNA(n+1) + diphosphate</text>
        <dbReference type="Rhea" id="RHEA:21248"/>
        <dbReference type="Rhea" id="RHEA-COMP:14527"/>
        <dbReference type="Rhea" id="RHEA-COMP:17342"/>
        <dbReference type="ChEBI" id="CHEBI:33019"/>
        <dbReference type="ChEBI" id="CHEBI:61557"/>
        <dbReference type="ChEBI" id="CHEBI:140395"/>
        <dbReference type="EC" id="2.7.7.48"/>
    </reaction>
</comment>
<dbReference type="Pfam" id="PF26253">
    <property type="entry name" value="RdRP_head"/>
    <property type="match status" value="1"/>
</dbReference>